<keyword evidence="1" id="KW-1133">Transmembrane helix</keyword>
<protein>
    <submittedName>
        <fullName evidence="2">Uncharacterized protein</fullName>
    </submittedName>
</protein>
<feature type="transmembrane region" description="Helical" evidence="1">
    <location>
        <begin position="7"/>
        <end position="30"/>
    </location>
</feature>
<dbReference type="EMBL" id="PP856721">
    <property type="protein sequence ID" value="XCH40248.1"/>
    <property type="molecule type" value="Genomic_DNA"/>
</dbReference>
<accession>A0AAU8GE31</accession>
<organism evidence="2">
    <name type="scientific">Salmonella phage vB_SEnST11_KE22</name>
    <dbReference type="NCBI Taxonomy" id="3161173"/>
    <lineage>
        <taxon>Viruses</taxon>
        <taxon>Duplodnaviria</taxon>
        <taxon>Heunggongvirae</taxon>
        <taxon>Uroviricota</taxon>
        <taxon>Caudoviricetes</taxon>
        <taxon>Vequintavirinae</taxon>
        <taxon>Seunavirus</taxon>
    </lineage>
</organism>
<reference evidence="2" key="1">
    <citation type="submission" date="2024-05" db="EMBL/GenBank/DDBJ databases">
        <authorList>
            <person name="Mugo M.M."/>
            <person name="Musyoki A.M."/>
            <person name="Makumi A.M."/>
            <person name="Mutai I."/>
            <person name="Drechsel O."/>
            <person name="Kering K.K."/>
            <person name="Muturi P."/>
            <person name="Mbae C.K."/>
            <person name="Kariuki S.M."/>
        </authorList>
    </citation>
    <scope>NUCLEOTIDE SEQUENCE</scope>
</reference>
<keyword evidence="1" id="KW-0812">Transmembrane</keyword>
<sequence length="33" mass="3740">MLDYTNLWCVATLVSFYVAVGAVVAIYIMLEDR</sequence>
<keyword evidence="1" id="KW-0472">Membrane</keyword>
<evidence type="ECO:0000313" key="2">
    <source>
        <dbReference type="EMBL" id="XCH40248.1"/>
    </source>
</evidence>
<evidence type="ECO:0000256" key="1">
    <source>
        <dbReference type="SAM" id="Phobius"/>
    </source>
</evidence>
<name>A0AAU8GE31_9CAUD</name>
<gene>
    <name evidence="2" type="ORF">NDDWPVAN_CDS0122</name>
</gene>
<proteinExistence type="predicted"/>